<dbReference type="EMBL" id="AWWV01010877">
    <property type="protein sequence ID" value="OMO76476.1"/>
    <property type="molecule type" value="Genomic_DNA"/>
</dbReference>
<sequence>MASTKICYNITQYNSAAGIHNFRCKLNQVFYFWASPNPSKGTYGRAEVAILK</sequence>
<proteinExistence type="predicted"/>
<protein>
    <submittedName>
        <fullName evidence="1">Uncharacterized protein</fullName>
    </submittedName>
</protein>
<dbReference type="Proteomes" id="UP000188268">
    <property type="component" value="Unassembled WGS sequence"/>
</dbReference>
<organism evidence="1 2">
    <name type="scientific">Corchorus capsularis</name>
    <name type="common">Jute</name>
    <dbReference type="NCBI Taxonomy" id="210143"/>
    <lineage>
        <taxon>Eukaryota</taxon>
        <taxon>Viridiplantae</taxon>
        <taxon>Streptophyta</taxon>
        <taxon>Embryophyta</taxon>
        <taxon>Tracheophyta</taxon>
        <taxon>Spermatophyta</taxon>
        <taxon>Magnoliopsida</taxon>
        <taxon>eudicotyledons</taxon>
        <taxon>Gunneridae</taxon>
        <taxon>Pentapetalae</taxon>
        <taxon>rosids</taxon>
        <taxon>malvids</taxon>
        <taxon>Malvales</taxon>
        <taxon>Malvaceae</taxon>
        <taxon>Grewioideae</taxon>
        <taxon>Apeibeae</taxon>
        <taxon>Corchorus</taxon>
    </lineage>
</organism>
<reference evidence="1 2" key="1">
    <citation type="submission" date="2013-09" db="EMBL/GenBank/DDBJ databases">
        <title>Corchorus capsularis genome sequencing.</title>
        <authorList>
            <person name="Alam M."/>
            <person name="Haque M.S."/>
            <person name="Islam M.S."/>
            <person name="Emdad E.M."/>
            <person name="Islam M.M."/>
            <person name="Ahmed B."/>
            <person name="Halim A."/>
            <person name="Hossen Q.M.M."/>
            <person name="Hossain M.Z."/>
            <person name="Ahmed R."/>
            <person name="Khan M.M."/>
            <person name="Islam R."/>
            <person name="Rashid M.M."/>
            <person name="Khan S.A."/>
            <person name="Rahman M.S."/>
            <person name="Alam M."/>
        </authorList>
    </citation>
    <scope>NUCLEOTIDE SEQUENCE [LARGE SCALE GENOMIC DNA]</scope>
    <source>
        <strain evidence="2">cv. CVL-1</strain>
        <tissue evidence="1">Whole seedling</tissue>
    </source>
</reference>
<accession>A0A1R3I1L4</accession>
<evidence type="ECO:0000313" key="2">
    <source>
        <dbReference type="Proteomes" id="UP000188268"/>
    </source>
</evidence>
<dbReference type="Gramene" id="OMO76476">
    <property type="protein sequence ID" value="OMO76476"/>
    <property type="gene ID" value="CCACVL1_15646"/>
</dbReference>
<comment type="caution">
    <text evidence="1">The sequence shown here is derived from an EMBL/GenBank/DDBJ whole genome shotgun (WGS) entry which is preliminary data.</text>
</comment>
<keyword evidence="2" id="KW-1185">Reference proteome</keyword>
<name>A0A1R3I1L4_COCAP</name>
<gene>
    <name evidence="1" type="ORF">CCACVL1_15646</name>
</gene>
<dbReference type="AlphaFoldDB" id="A0A1R3I1L4"/>
<evidence type="ECO:0000313" key="1">
    <source>
        <dbReference type="EMBL" id="OMO76476.1"/>
    </source>
</evidence>